<dbReference type="AlphaFoldDB" id="A0A521E7H3"/>
<reference evidence="2 3" key="1">
    <citation type="submission" date="2017-05" db="EMBL/GenBank/DDBJ databases">
        <authorList>
            <person name="Varghese N."/>
            <person name="Submissions S."/>
        </authorList>
    </citation>
    <scope>NUCLEOTIDE SEQUENCE [LARGE SCALE GENOMIC DNA]</scope>
    <source>
        <strain evidence="2 3">DSM 21342</strain>
    </source>
</reference>
<dbReference type="EMBL" id="FXSZ01000012">
    <property type="protein sequence ID" value="SMO79837.1"/>
    <property type="molecule type" value="Genomic_DNA"/>
</dbReference>
<keyword evidence="1" id="KW-0812">Transmembrane</keyword>
<evidence type="ECO:0000256" key="1">
    <source>
        <dbReference type="SAM" id="Phobius"/>
    </source>
</evidence>
<sequence>METKTDKQVMLLAVGVVLGLIGTFSRFIVDSSLSSTIANIILVAGVVVSCIAVNGIITPNEKQ</sequence>
<feature type="transmembrane region" description="Helical" evidence="1">
    <location>
        <begin position="9"/>
        <end position="29"/>
    </location>
</feature>
<evidence type="ECO:0000313" key="2">
    <source>
        <dbReference type="EMBL" id="SMO79837.1"/>
    </source>
</evidence>
<protein>
    <submittedName>
        <fullName evidence="2">Uncharacterized protein</fullName>
    </submittedName>
</protein>
<name>A0A521E7H3_9SPHI</name>
<gene>
    <name evidence="2" type="ORF">SAMN06265350_11218</name>
</gene>
<dbReference type="Proteomes" id="UP000315971">
    <property type="component" value="Unassembled WGS sequence"/>
</dbReference>
<feature type="transmembrane region" description="Helical" evidence="1">
    <location>
        <begin position="35"/>
        <end position="57"/>
    </location>
</feature>
<organism evidence="2 3">
    <name type="scientific">Solitalea koreensis</name>
    <dbReference type="NCBI Taxonomy" id="543615"/>
    <lineage>
        <taxon>Bacteria</taxon>
        <taxon>Pseudomonadati</taxon>
        <taxon>Bacteroidota</taxon>
        <taxon>Sphingobacteriia</taxon>
        <taxon>Sphingobacteriales</taxon>
        <taxon>Sphingobacteriaceae</taxon>
        <taxon>Solitalea</taxon>
    </lineage>
</organism>
<proteinExistence type="predicted"/>
<keyword evidence="1" id="KW-1133">Transmembrane helix</keyword>
<keyword evidence="3" id="KW-1185">Reference proteome</keyword>
<accession>A0A521E7H3</accession>
<keyword evidence="1" id="KW-0472">Membrane</keyword>
<evidence type="ECO:0000313" key="3">
    <source>
        <dbReference type="Proteomes" id="UP000315971"/>
    </source>
</evidence>